<dbReference type="OrthoDB" id="2988195at2"/>
<sequence length="264" mass="30195">MVKKILVLALLLVITVSFYKVRAEPSGSLRQLDSISDEALRLVEMKRYKETEKVLQKFSERYLLSAKEKELFSMAELRVVTVAYDDALATVQTLEKTDSEKINAVTKFRLVLDAVNSNNQPLWMALEDPIMDAFNETKAAVKAGNSEGFNDGLNNLLSQYNIIYPSLKVSVSSEKLQQLDARVTYLEQYRPVMLTMESNEQEWDALEKDLKSIFDEPNEDEADPSLWWVIISTGSIIILTLSYVGWRKYKGNEKTVKPRKDHNV</sequence>
<dbReference type="PATRIC" id="fig|1679170.3.peg.3344"/>
<evidence type="ECO:0000313" key="2">
    <source>
        <dbReference type="EMBL" id="KMY50592.1"/>
    </source>
</evidence>
<keyword evidence="1" id="KW-0472">Membrane</keyword>
<dbReference type="EMBL" id="LFZW01000001">
    <property type="protein sequence ID" value="KMY50592.1"/>
    <property type="molecule type" value="Genomic_DNA"/>
</dbReference>
<gene>
    <name evidence="2" type="ORF">AC625_14650</name>
</gene>
<name>A0A0K9GWF8_9BACI</name>
<comment type="caution">
    <text evidence="2">The sequence shown here is derived from an EMBL/GenBank/DDBJ whole genome shotgun (WGS) entry which is preliminary data.</text>
</comment>
<dbReference type="STRING" id="1679170.AC625_14650"/>
<dbReference type="AlphaFoldDB" id="A0A0K9GWF8"/>
<organism evidence="2 3">
    <name type="scientific">Peribacillus loiseleuriae</name>
    <dbReference type="NCBI Taxonomy" id="1679170"/>
    <lineage>
        <taxon>Bacteria</taxon>
        <taxon>Bacillati</taxon>
        <taxon>Bacillota</taxon>
        <taxon>Bacilli</taxon>
        <taxon>Bacillales</taxon>
        <taxon>Bacillaceae</taxon>
        <taxon>Peribacillus</taxon>
    </lineage>
</organism>
<accession>A0A0K9GWF8</accession>
<dbReference type="NCBIfam" id="TIGR02878">
    <property type="entry name" value="spore_ypjB"/>
    <property type="match status" value="1"/>
</dbReference>
<evidence type="ECO:0000256" key="1">
    <source>
        <dbReference type="SAM" id="Phobius"/>
    </source>
</evidence>
<protein>
    <submittedName>
        <fullName evidence="2">Sporulation protein</fullName>
    </submittedName>
</protein>
<dbReference type="Proteomes" id="UP000037146">
    <property type="component" value="Unassembled WGS sequence"/>
</dbReference>
<reference evidence="3" key="1">
    <citation type="submission" date="2015-07" db="EMBL/GenBank/DDBJ databases">
        <title>Genome sequencing project for genomic taxonomy and phylogenomics of Bacillus-like bacteria.</title>
        <authorList>
            <person name="Liu B."/>
            <person name="Wang J."/>
            <person name="Zhu Y."/>
            <person name="Liu G."/>
            <person name="Chen Q."/>
            <person name="Chen Z."/>
            <person name="Lan J."/>
            <person name="Che J."/>
            <person name="Ge C."/>
            <person name="Shi H."/>
            <person name="Pan Z."/>
            <person name="Liu X."/>
        </authorList>
    </citation>
    <scope>NUCLEOTIDE SEQUENCE [LARGE SCALE GENOMIC DNA]</scope>
    <source>
        <strain evidence="3">FJAT-27997</strain>
    </source>
</reference>
<keyword evidence="1" id="KW-0812">Transmembrane</keyword>
<keyword evidence="3" id="KW-1185">Reference proteome</keyword>
<dbReference type="InterPro" id="IPR014231">
    <property type="entry name" value="Spore_YpjB"/>
</dbReference>
<keyword evidence="1" id="KW-1133">Transmembrane helix</keyword>
<feature type="transmembrane region" description="Helical" evidence="1">
    <location>
        <begin position="226"/>
        <end position="246"/>
    </location>
</feature>
<proteinExistence type="predicted"/>
<evidence type="ECO:0000313" key="3">
    <source>
        <dbReference type="Proteomes" id="UP000037146"/>
    </source>
</evidence>
<dbReference type="Pfam" id="PF09577">
    <property type="entry name" value="Spore_YpjB"/>
    <property type="match status" value="1"/>
</dbReference>
<dbReference type="RefSeq" id="WP_049681945.1">
    <property type="nucleotide sequence ID" value="NZ_LFZW01000001.1"/>
</dbReference>